<organism evidence="1">
    <name type="scientific">Labeo catla</name>
    <name type="common">Catla</name>
    <name type="synonym">Catla catla</name>
    <dbReference type="NCBI Taxonomy" id="72446"/>
    <lineage>
        <taxon>Eukaryota</taxon>
        <taxon>Metazoa</taxon>
        <taxon>Chordata</taxon>
        <taxon>Craniata</taxon>
        <taxon>Vertebrata</taxon>
        <taxon>Euteleostomi</taxon>
        <taxon>Actinopterygii</taxon>
        <taxon>Neopterygii</taxon>
        <taxon>Teleostei</taxon>
        <taxon>Ostariophysi</taxon>
        <taxon>Cypriniformes</taxon>
        <taxon>Cyprinidae</taxon>
        <taxon>Labeoninae</taxon>
        <taxon>Labeonini</taxon>
        <taxon>Labeo</taxon>
    </lineage>
</organism>
<reference evidence="1" key="1">
    <citation type="submission" date="1999-08" db="EMBL/GenBank/DDBJ databases">
        <title>cDNA sequence from Catla catla spleen.</title>
        <authorList>
            <person name="Vashishtha A."/>
            <person name="Ohri S."/>
            <person name="Choudhary S.K."/>
            <person name="Dixit A."/>
        </authorList>
    </citation>
    <scope>NUCLEOTIDE SEQUENCE</scope>
    <source>
        <tissue evidence="1">Spleen</tissue>
    </source>
</reference>
<sequence length="35" mass="4002">MESNSVYLEITVNNGFQCIRLIPTNIENIKTEVFA</sequence>
<accession>Q9PU89</accession>
<name>Q9PU89_LABCA</name>
<dbReference type="EMBL" id="AJ249221">
    <property type="protein sequence ID" value="CAB55563.1"/>
    <property type="molecule type" value="mRNA"/>
</dbReference>
<dbReference type="AlphaFoldDB" id="Q9PU89"/>
<proteinExistence type="evidence at transcript level"/>
<protein>
    <submittedName>
        <fullName evidence="1">Uncharacterized protein</fullName>
    </submittedName>
</protein>
<evidence type="ECO:0000313" key="1">
    <source>
        <dbReference type="EMBL" id="CAB55563.1"/>
    </source>
</evidence>